<dbReference type="EnsemblPlants" id="AVESA.00010b.r2.UnG1434080.1">
    <property type="protein sequence ID" value="AVESA.00010b.r2.UnG1434080.1.CDS"/>
    <property type="gene ID" value="AVESA.00010b.r2.UnG1434080"/>
</dbReference>
<sequence length="242" mass="27428">MLELHASDVKTFEFDESVKQIVLSECMKLSEATFVSNLRAGEIDEYGFDFTFTELSTGLPHVHKLFLLLNVDQVLLFSDNQSSFTNLRYLNMNFAIFLYPEDTSWAVGLVNLLELTPFLEELELHLGRDRFCPYATRTAEAMQGPLHHHLKSVYISGFCDVLGLAEMALYILGNATTLKRMVVDPSGYNDPENDDIYSVSKGGSDACCNIQLLLDVIDLDRNENLCKGMTIFKDQDEDLREE</sequence>
<accession>A0ACD6AJM7</accession>
<evidence type="ECO:0000313" key="1">
    <source>
        <dbReference type="EnsemblPlants" id="AVESA.00010b.r2.UnG1434080.1.CDS"/>
    </source>
</evidence>
<dbReference type="Proteomes" id="UP001732700">
    <property type="component" value="Unassembled WGS sequence"/>
</dbReference>
<keyword evidence="2" id="KW-1185">Reference proteome</keyword>
<organism evidence="1 2">
    <name type="scientific">Avena sativa</name>
    <name type="common">Oat</name>
    <dbReference type="NCBI Taxonomy" id="4498"/>
    <lineage>
        <taxon>Eukaryota</taxon>
        <taxon>Viridiplantae</taxon>
        <taxon>Streptophyta</taxon>
        <taxon>Embryophyta</taxon>
        <taxon>Tracheophyta</taxon>
        <taxon>Spermatophyta</taxon>
        <taxon>Magnoliopsida</taxon>
        <taxon>Liliopsida</taxon>
        <taxon>Poales</taxon>
        <taxon>Poaceae</taxon>
        <taxon>BOP clade</taxon>
        <taxon>Pooideae</taxon>
        <taxon>Poodae</taxon>
        <taxon>Poeae</taxon>
        <taxon>Poeae Chloroplast Group 1 (Aveneae type)</taxon>
        <taxon>Aveninae</taxon>
        <taxon>Avena</taxon>
    </lineage>
</organism>
<reference evidence="1" key="1">
    <citation type="submission" date="2025-09" db="UniProtKB">
        <authorList>
            <consortium name="EnsemblPlants"/>
        </authorList>
    </citation>
    <scope>IDENTIFICATION</scope>
</reference>
<name>A0ACD6AJM7_AVESA</name>
<evidence type="ECO:0000313" key="2">
    <source>
        <dbReference type="Proteomes" id="UP001732700"/>
    </source>
</evidence>
<protein>
    <submittedName>
        <fullName evidence="1">Uncharacterized protein</fullName>
    </submittedName>
</protein>
<proteinExistence type="predicted"/>